<gene>
    <name evidence="1" type="primary">jg27371</name>
    <name evidence="1" type="ORF">PAEG_LOCUS565</name>
</gene>
<comment type="caution">
    <text evidence="1">The sequence shown here is derived from an EMBL/GenBank/DDBJ whole genome shotgun (WGS) entry which is preliminary data.</text>
</comment>
<sequence>VKIFHYFEIVAAY</sequence>
<organism evidence="1 2">
    <name type="scientific">Pararge aegeria aegeria</name>
    <dbReference type="NCBI Taxonomy" id="348720"/>
    <lineage>
        <taxon>Eukaryota</taxon>
        <taxon>Metazoa</taxon>
        <taxon>Ecdysozoa</taxon>
        <taxon>Arthropoda</taxon>
        <taxon>Hexapoda</taxon>
        <taxon>Insecta</taxon>
        <taxon>Pterygota</taxon>
        <taxon>Neoptera</taxon>
        <taxon>Endopterygota</taxon>
        <taxon>Lepidoptera</taxon>
        <taxon>Glossata</taxon>
        <taxon>Ditrysia</taxon>
        <taxon>Papilionoidea</taxon>
        <taxon>Nymphalidae</taxon>
        <taxon>Satyrinae</taxon>
        <taxon>Satyrini</taxon>
        <taxon>Parargina</taxon>
        <taxon>Pararge</taxon>
    </lineage>
</organism>
<protein>
    <submittedName>
        <fullName evidence="1">Jg27371 protein</fullName>
    </submittedName>
</protein>
<feature type="non-terminal residue" evidence="1">
    <location>
        <position position="1"/>
    </location>
</feature>
<accession>A0A8S4QDZ6</accession>
<keyword evidence="2" id="KW-1185">Reference proteome</keyword>
<proteinExistence type="predicted"/>
<evidence type="ECO:0000313" key="2">
    <source>
        <dbReference type="Proteomes" id="UP000838756"/>
    </source>
</evidence>
<reference evidence="1" key="1">
    <citation type="submission" date="2022-03" db="EMBL/GenBank/DDBJ databases">
        <authorList>
            <person name="Lindestad O."/>
        </authorList>
    </citation>
    <scope>NUCLEOTIDE SEQUENCE</scope>
</reference>
<dbReference type="EMBL" id="CAKXAJ010001701">
    <property type="protein sequence ID" value="CAH2207948.1"/>
    <property type="molecule type" value="Genomic_DNA"/>
</dbReference>
<dbReference type="Proteomes" id="UP000838756">
    <property type="component" value="Unassembled WGS sequence"/>
</dbReference>
<evidence type="ECO:0000313" key="1">
    <source>
        <dbReference type="EMBL" id="CAH2207948.1"/>
    </source>
</evidence>
<name>A0A8S4QDZ6_9NEOP</name>